<sequence>MLNFFIQKPKISTNLLCHFGSQIKRKFKFGMVQMNVTKDKMTNLIQAEQMIKRLSDQGADMVSLPESFNCPYTGRSFQANSEMIPDGITTKTLSRIAKENEVYLIGGSYPEKVIGQKKVYNTCVSFNRKGEVIGKYRKMHLFDVDIPGKYTFKESDRILGGNELCVIDTEFCKIGIAICYDVRFAELGQIYAERGCEMIVYPGTFTIFTGPSHWDLVLKGRAMETECYVAGISSARNEKSKFVCYAHSSVVSPWGEIVKQMDEKSGTSICEIDLNYVQEVRSKLPVLKHRRDDVYKIMKLNNNVKN</sequence>
<reference evidence="3" key="1">
    <citation type="submission" date="2022-08" db="EMBL/GenBank/DDBJ databases">
        <title>Novel sulphate-reducing endosymbionts in the free-living metamonad Anaeramoeba.</title>
        <authorList>
            <person name="Jerlstrom-Hultqvist J."/>
            <person name="Cepicka I."/>
            <person name="Gallot-Lavallee L."/>
            <person name="Salas-Leiva D."/>
            <person name="Curtis B.A."/>
            <person name="Zahonova K."/>
            <person name="Pipaliya S."/>
            <person name="Dacks J."/>
            <person name="Roger A.J."/>
        </authorList>
    </citation>
    <scope>NUCLEOTIDE SEQUENCE</scope>
    <source>
        <strain evidence="3">Busselton2</strain>
    </source>
</reference>
<dbReference type="AlphaFoldDB" id="A0AAV8A1W4"/>
<dbReference type="PROSITE" id="PS50263">
    <property type="entry name" value="CN_HYDROLASE"/>
    <property type="match status" value="1"/>
</dbReference>
<dbReference type="PANTHER" id="PTHR23088">
    <property type="entry name" value="NITRILASE-RELATED"/>
    <property type="match status" value="1"/>
</dbReference>
<gene>
    <name evidence="3" type="ORF">M0812_08379</name>
</gene>
<dbReference type="PANTHER" id="PTHR23088:SF30">
    <property type="entry name" value="OMEGA-AMIDASE NIT2"/>
    <property type="match status" value="1"/>
</dbReference>
<dbReference type="Pfam" id="PF00795">
    <property type="entry name" value="CN_hydrolase"/>
    <property type="match status" value="1"/>
</dbReference>
<evidence type="ECO:0000313" key="3">
    <source>
        <dbReference type="EMBL" id="KAJ3446568.1"/>
    </source>
</evidence>
<dbReference type="GO" id="GO:0006528">
    <property type="term" value="P:asparagine metabolic process"/>
    <property type="evidence" value="ECO:0007669"/>
    <property type="project" value="TreeGrafter"/>
</dbReference>
<dbReference type="GO" id="GO:0050152">
    <property type="term" value="F:omega-amidase activity"/>
    <property type="evidence" value="ECO:0007669"/>
    <property type="project" value="TreeGrafter"/>
</dbReference>
<keyword evidence="1" id="KW-0378">Hydrolase</keyword>
<organism evidence="3 4">
    <name type="scientific">Anaeramoeba flamelloides</name>
    <dbReference type="NCBI Taxonomy" id="1746091"/>
    <lineage>
        <taxon>Eukaryota</taxon>
        <taxon>Metamonada</taxon>
        <taxon>Anaeramoebidae</taxon>
        <taxon>Anaeramoeba</taxon>
    </lineage>
</organism>
<dbReference type="InterPro" id="IPR003010">
    <property type="entry name" value="C-N_Hydrolase"/>
</dbReference>
<dbReference type="Gene3D" id="3.60.110.10">
    <property type="entry name" value="Carbon-nitrogen hydrolase"/>
    <property type="match status" value="1"/>
</dbReference>
<dbReference type="InterPro" id="IPR036526">
    <property type="entry name" value="C-N_Hydrolase_sf"/>
</dbReference>
<dbReference type="GO" id="GO:0005739">
    <property type="term" value="C:mitochondrion"/>
    <property type="evidence" value="ECO:0007669"/>
    <property type="project" value="TreeGrafter"/>
</dbReference>
<dbReference type="CDD" id="cd07572">
    <property type="entry name" value="nit"/>
    <property type="match status" value="1"/>
</dbReference>
<dbReference type="GO" id="GO:0006541">
    <property type="term" value="P:glutamine metabolic process"/>
    <property type="evidence" value="ECO:0007669"/>
    <property type="project" value="TreeGrafter"/>
</dbReference>
<dbReference type="Proteomes" id="UP001146793">
    <property type="component" value="Unassembled WGS sequence"/>
</dbReference>
<dbReference type="SUPFAM" id="SSF56317">
    <property type="entry name" value="Carbon-nitrogen hydrolase"/>
    <property type="match status" value="1"/>
</dbReference>
<protein>
    <submittedName>
        <fullName evidence="3">Omega-amidase nit2</fullName>
    </submittedName>
</protein>
<dbReference type="EMBL" id="JANTQA010000020">
    <property type="protein sequence ID" value="KAJ3446568.1"/>
    <property type="molecule type" value="Genomic_DNA"/>
</dbReference>
<dbReference type="GO" id="GO:0006107">
    <property type="term" value="P:oxaloacetate metabolic process"/>
    <property type="evidence" value="ECO:0007669"/>
    <property type="project" value="TreeGrafter"/>
</dbReference>
<feature type="domain" description="CN hydrolase" evidence="2">
    <location>
        <begin position="27"/>
        <end position="274"/>
    </location>
</feature>
<proteinExistence type="predicted"/>
<name>A0AAV8A1W4_9EUKA</name>
<evidence type="ECO:0000259" key="2">
    <source>
        <dbReference type="PROSITE" id="PS50263"/>
    </source>
</evidence>
<evidence type="ECO:0000256" key="1">
    <source>
        <dbReference type="ARBA" id="ARBA00022801"/>
    </source>
</evidence>
<accession>A0AAV8A1W4</accession>
<dbReference type="InterPro" id="IPR045254">
    <property type="entry name" value="Nit1/2_C-N_Hydrolase"/>
</dbReference>
<comment type="caution">
    <text evidence="3">The sequence shown here is derived from an EMBL/GenBank/DDBJ whole genome shotgun (WGS) entry which is preliminary data.</text>
</comment>
<evidence type="ECO:0000313" key="4">
    <source>
        <dbReference type="Proteomes" id="UP001146793"/>
    </source>
</evidence>